<name>A0A0N5CLE5_THECL</name>
<dbReference type="AlphaFoldDB" id="A0A0N5CLE5"/>
<dbReference type="PANTHER" id="PTHR15708">
    <property type="entry name" value="ACTIN BUNDLING/MISSING IN METASTASIS-RELATED"/>
    <property type="match status" value="1"/>
</dbReference>
<feature type="compositionally biased region" description="Low complexity" evidence="1">
    <location>
        <begin position="499"/>
        <end position="511"/>
    </location>
</feature>
<protein>
    <submittedName>
        <fullName evidence="5">IMD domain-containing protein</fullName>
    </submittedName>
</protein>
<dbReference type="InterPro" id="IPR013606">
    <property type="entry name" value="I-BAR_dom"/>
</dbReference>
<accession>A0A0N5CLE5</accession>
<dbReference type="PROSITE" id="PS51338">
    <property type="entry name" value="IMD"/>
    <property type="match status" value="1"/>
</dbReference>
<evidence type="ECO:0000313" key="5">
    <source>
        <dbReference type="WBParaSite" id="TCLT_0000092901-mRNA-1"/>
    </source>
</evidence>
<dbReference type="GO" id="GO:0030031">
    <property type="term" value="P:cell projection assembly"/>
    <property type="evidence" value="ECO:0007669"/>
    <property type="project" value="TreeGrafter"/>
</dbReference>
<evidence type="ECO:0000313" key="4">
    <source>
        <dbReference type="Proteomes" id="UP000276776"/>
    </source>
</evidence>
<evidence type="ECO:0000259" key="2">
    <source>
        <dbReference type="PROSITE" id="PS51338"/>
    </source>
</evidence>
<dbReference type="WBParaSite" id="TCLT_0000092901-mRNA-1">
    <property type="protein sequence ID" value="TCLT_0000092901-mRNA-1"/>
    <property type="gene ID" value="TCLT_0000092901"/>
</dbReference>
<keyword evidence="4" id="KW-1185">Reference proteome</keyword>
<dbReference type="GO" id="GO:0003779">
    <property type="term" value="F:actin binding"/>
    <property type="evidence" value="ECO:0007669"/>
    <property type="project" value="InterPro"/>
</dbReference>
<dbReference type="OMA" id="KLTYPAW"/>
<dbReference type="GO" id="GO:0005543">
    <property type="term" value="F:phospholipid binding"/>
    <property type="evidence" value="ECO:0007669"/>
    <property type="project" value="TreeGrafter"/>
</dbReference>
<feature type="region of interest" description="Disordered" evidence="1">
    <location>
        <begin position="458"/>
        <end position="482"/>
    </location>
</feature>
<dbReference type="EMBL" id="UYYF01000091">
    <property type="protein sequence ID" value="VDM96108.1"/>
    <property type="molecule type" value="Genomic_DNA"/>
</dbReference>
<dbReference type="STRING" id="103827.A0A0N5CLE5"/>
<gene>
    <name evidence="3" type="ORF">TCLT_LOCUS930</name>
</gene>
<dbReference type="Gene3D" id="1.20.1270.60">
    <property type="entry name" value="Arfaptin homology (AH) domain/BAR domain"/>
    <property type="match status" value="1"/>
</dbReference>
<dbReference type="PANTHER" id="PTHR15708:SF4">
    <property type="entry name" value="FI21477P1-RELATED"/>
    <property type="match status" value="1"/>
</dbReference>
<reference evidence="5" key="1">
    <citation type="submission" date="2017-02" db="UniProtKB">
        <authorList>
            <consortium name="WormBaseParasite"/>
        </authorList>
    </citation>
    <scope>IDENTIFICATION</scope>
</reference>
<dbReference type="GO" id="GO:0015629">
    <property type="term" value="C:actin cytoskeleton"/>
    <property type="evidence" value="ECO:0007669"/>
    <property type="project" value="TreeGrafter"/>
</dbReference>
<organism evidence="5">
    <name type="scientific">Thelazia callipaeda</name>
    <name type="common">Oriental eyeworm</name>
    <name type="synonym">Parasitic nematode</name>
    <dbReference type="NCBI Taxonomy" id="103827"/>
    <lineage>
        <taxon>Eukaryota</taxon>
        <taxon>Metazoa</taxon>
        <taxon>Ecdysozoa</taxon>
        <taxon>Nematoda</taxon>
        <taxon>Chromadorea</taxon>
        <taxon>Rhabditida</taxon>
        <taxon>Spirurina</taxon>
        <taxon>Spiruromorpha</taxon>
        <taxon>Thelazioidea</taxon>
        <taxon>Thelaziidae</taxon>
        <taxon>Thelazia</taxon>
    </lineage>
</organism>
<dbReference type="InterPro" id="IPR027267">
    <property type="entry name" value="AH/BAR_dom_sf"/>
</dbReference>
<dbReference type="SUPFAM" id="SSF103657">
    <property type="entry name" value="BAR/IMD domain-like"/>
    <property type="match status" value="1"/>
</dbReference>
<dbReference type="Pfam" id="PF08397">
    <property type="entry name" value="IMD"/>
    <property type="match status" value="1"/>
</dbReference>
<dbReference type="Proteomes" id="UP000276776">
    <property type="component" value="Unassembled WGS sequence"/>
</dbReference>
<evidence type="ECO:0000256" key="1">
    <source>
        <dbReference type="SAM" id="MobiDB-lite"/>
    </source>
</evidence>
<feature type="region of interest" description="Disordered" evidence="1">
    <location>
        <begin position="495"/>
        <end position="514"/>
    </location>
</feature>
<dbReference type="GO" id="GO:0009898">
    <property type="term" value="C:cytoplasmic side of plasma membrane"/>
    <property type="evidence" value="ECO:0007669"/>
    <property type="project" value="TreeGrafter"/>
</dbReference>
<sequence length="522" mass="56835">MKIFILMGKFSLQLTYPAWENVAQKAFKLATQMKSTLLCMNAFIDAIQTVGDAANNLKGATRDIGACLTRVCMRQRSIENRLRSFVDSLTDDLAVCLHQKGTHWKQRTAEMDRHANKFCRKIRSRKGGIDVSAVNEQRRICQALLTEQRNQTSFFVAALLPTLNNQLGLLDESGHLRQVTDHLHSTLQSGKGTEIIDTILNDIHQGSDNSWRSCLSSNAIRSSCIYSGDEVSIRAPSPTPSTSTWPTSVVSFPSSTGSSSIRAHTISVVEQPRRTVISSRTYTPPSPSQPLEFALKKPPLPKKTVPSCSPVVPPIPDFHGSCAGIEVDLILTTTLHNGEVSSCSSTDVSGDSTLRRSSRPLSFACEDMLTSRPNRTPTPTHNGHIDINTRSENDGDLFFARLCAFYCASLNIFLSLGNAAKANASLIAETLEQIDKLGSELDTYCTTTSLAMTHQGIRFRSGSCKPPPPPERRNSTITAATPTAPSVAEIRAAGGTTGSSDYASSIASSSELSRDQFSMRYV</sequence>
<proteinExistence type="predicted"/>
<dbReference type="GO" id="GO:0007009">
    <property type="term" value="P:plasma membrane organization"/>
    <property type="evidence" value="ECO:0007669"/>
    <property type="project" value="InterPro"/>
</dbReference>
<feature type="domain" description="IMD" evidence="2">
    <location>
        <begin position="1"/>
        <end position="146"/>
    </location>
</feature>
<dbReference type="OrthoDB" id="10061327at2759"/>
<dbReference type="InterPro" id="IPR030127">
    <property type="entry name" value="MTSS1/MTSS2"/>
</dbReference>
<evidence type="ECO:0000313" key="3">
    <source>
        <dbReference type="EMBL" id="VDM96108.1"/>
    </source>
</evidence>
<reference evidence="3 4" key="2">
    <citation type="submission" date="2018-11" db="EMBL/GenBank/DDBJ databases">
        <authorList>
            <consortium name="Pathogen Informatics"/>
        </authorList>
    </citation>
    <scope>NUCLEOTIDE SEQUENCE [LARGE SCALE GENOMIC DNA]</scope>
</reference>